<feature type="region of interest" description="Disordered" evidence="1">
    <location>
        <begin position="536"/>
        <end position="560"/>
    </location>
</feature>
<dbReference type="Pfam" id="PF14420">
    <property type="entry name" value="Clr5"/>
    <property type="match status" value="1"/>
</dbReference>
<evidence type="ECO:0000313" key="4">
    <source>
        <dbReference type="Proteomes" id="UP001174936"/>
    </source>
</evidence>
<protein>
    <recommendedName>
        <fullName evidence="2">Clr5 domain-containing protein</fullName>
    </recommendedName>
</protein>
<organism evidence="3 4">
    <name type="scientific">Cercophora newfieldiana</name>
    <dbReference type="NCBI Taxonomy" id="92897"/>
    <lineage>
        <taxon>Eukaryota</taxon>
        <taxon>Fungi</taxon>
        <taxon>Dikarya</taxon>
        <taxon>Ascomycota</taxon>
        <taxon>Pezizomycotina</taxon>
        <taxon>Sordariomycetes</taxon>
        <taxon>Sordariomycetidae</taxon>
        <taxon>Sordariales</taxon>
        <taxon>Lasiosphaeriaceae</taxon>
        <taxon>Cercophora</taxon>
    </lineage>
</organism>
<dbReference type="EMBL" id="JAULSV010000006">
    <property type="protein sequence ID" value="KAK0642047.1"/>
    <property type="molecule type" value="Genomic_DNA"/>
</dbReference>
<evidence type="ECO:0000313" key="3">
    <source>
        <dbReference type="EMBL" id="KAK0642047.1"/>
    </source>
</evidence>
<sequence>MNSRRKYASPEDWEAHRDLITRLYYYEEMTLKEVKKYMEANHEFLATEKMYKTRTKKWGLDKRPGETVARVAHMVRAARDRAAAGKNSAFTINGNAVNWDDIKRYLERRPDLLAKIDKGQVEVGGASAGIVCRTPSPDPAKMYSVPKPLEPERDTRMHGEVLLLFRDYMDGGFDQGMWRYNAKGRCYLGDGGTRSTARICAWSSDIWTVVHQGSSQAEAVALINKLMDHLGSMIKEQDPSLFVHLVRCYYFLYQWDRAVSQSVATFIVGMCEALLGVKHPISLAWKRVASLDAPGLQSALEKTAMFRLEYLESVARARSETASSILLEEYFLARTMAAESDAAEIDRVVLWTLNYLEDTNAQLSGDYCRLLLRLSAPQIFHGNFDLAELMLTSVASWLDRNETEDPYFMMVNAGYRFNLGLMCFEMGQEEEADRLFAEGLKSCTGYHGPSKHLVGHVLHWMMSYGVAGDPQRAQKWRRTLEGAVDTALRKWWLEPKWRESKGSAVQARSHELVADFDSLSDDWGWNDGGSYYCLKPETESVSSEERKPLPSPSASSPPSP</sequence>
<proteinExistence type="predicted"/>
<keyword evidence="4" id="KW-1185">Reference proteome</keyword>
<comment type="caution">
    <text evidence="3">The sequence shown here is derived from an EMBL/GenBank/DDBJ whole genome shotgun (WGS) entry which is preliminary data.</text>
</comment>
<dbReference type="InterPro" id="IPR025676">
    <property type="entry name" value="Clr5_dom"/>
</dbReference>
<dbReference type="AlphaFoldDB" id="A0AA39XXE3"/>
<name>A0AA39XXE3_9PEZI</name>
<gene>
    <name evidence="3" type="ORF">B0T16DRAFT_335994</name>
</gene>
<evidence type="ECO:0000259" key="2">
    <source>
        <dbReference type="Pfam" id="PF14420"/>
    </source>
</evidence>
<feature type="compositionally biased region" description="Pro residues" evidence="1">
    <location>
        <begin position="549"/>
        <end position="560"/>
    </location>
</feature>
<dbReference type="PANTHER" id="PTHR38788:SF3">
    <property type="entry name" value="CLR5 DOMAIN-CONTAINING PROTEIN"/>
    <property type="match status" value="1"/>
</dbReference>
<accession>A0AA39XXE3</accession>
<dbReference type="Proteomes" id="UP001174936">
    <property type="component" value="Unassembled WGS sequence"/>
</dbReference>
<reference evidence="3" key="1">
    <citation type="submission" date="2023-06" db="EMBL/GenBank/DDBJ databases">
        <title>Genome-scale phylogeny and comparative genomics of the fungal order Sordariales.</title>
        <authorList>
            <consortium name="Lawrence Berkeley National Laboratory"/>
            <person name="Hensen N."/>
            <person name="Bonometti L."/>
            <person name="Westerberg I."/>
            <person name="Brannstrom I.O."/>
            <person name="Guillou S."/>
            <person name="Cros-Aarteil S."/>
            <person name="Calhoun S."/>
            <person name="Haridas S."/>
            <person name="Kuo A."/>
            <person name="Mondo S."/>
            <person name="Pangilinan J."/>
            <person name="Riley R."/>
            <person name="Labutti K."/>
            <person name="Andreopoulos B."/>
            <person name="Lipzen A."/>
            <person name="Chen C."/>
            <person name="Yanf M."/>
            <person name="Daum C."/>
            <person name="Ng V."/>
            <person name="Clum A."/>
            <person name="Steindorff A."/>
            <person name="Ohm R."/>
            <person name="Martin F."/>
            <person name="Silar P."/>
            <person name="Natvig D."/>
            <person name="Lalanne C."/>
            <person name="Gautier V."/>
            <person name="Ament-Velasquez S.L."/>
            <person name="Kruys A."/>
            <person name="Hutchinson M.I."/>
            <person name="Powell A.J."/>
            <person name="Barry K."/>
            <person name="Miller A.N."/>
            <person name="Grigoriev I.V."/>
            <person name="Debuchy R."/>
            <person name="Gladieux P."/>
            <person name="Thoren M.H."/>
            <person name="Johannesson H."/>
        </authorList>
    </citation>
    <scope>NUCLEOTIDE SEQUENCE</scope>
    <source>
        <strain evidence="3">SMH2532-1</strain>
    </source>
</reference>
<feature type="domain" description="Clr5" evidence="2">
    <location>
        <begin position="9"/>
        <end position="62"/>
    </location>
</feature>
<dbReference type="PANTHER" id="PTHR38788">
    <property type="entry name" value="CLR5 DOMAIN-CONTAINING PROTEIN"/>
    <property type="match status" value="1"/>
</dbReference>
<evidence type="ECO:0000256" key="1">
    <source>
        <dbReference type="SAM" id="MobiDB-lite"/>
    </source>
</evidence>